<sequence>MDCPSPTSSATADLSSASPASSLVALDADALVQLNSSDARTLLDSIDSLRELQVGEIVSLPQIIVVGDQSSGKSSVLEAISRVRFPVDGDLCTRFATELVLRRASQTAVDVRIQFADHHASSTSAASSAPQQPFRRSGFDRDDLPAIITEAKELMGISNGGAKKFSKDILRVEIAGPDIYPLTLVDLPGFFHTATADQNLQDKQTVDQLVEGYMAQPKSIILAVVAANNQLANQVVLHEASRHDPKRERTIGVITKPDLAGSASTNERKYLDLVKGRENMHKLALGWYVLRNRSEEERATEADERDTNEEHFFQTGAWRAISPPNRGVESLRKRLSKVLLDHIRTSLPDLIHEIEEGLRDRQERLDRLGRSRSNPDELRSYLLTIADDFQRLAHDAVEGRYNDKFFGTLDQQNIKLRAILRNLNSAFDATLSTKGSRWKIEWDRDSADSDDEASEGKFPDYLQSFIDLYEAADPEPITESDLNSHLQSVASANQGKEFPGMPNAELVLQLFRRQAERWQEIAQSHLDLTLKFTKAFVEQVFKHTIGPDEATAQAILVNCVDPFFDDKNEALQAKLQELLRPYTCGYGLPSAKEFHDRLSRRTIQRLADQLTDRLEKQHPALFQAKLGPGEGLNRAKVLQAVLGSEAPETSGFGTEKIIDMMVSYYEVSQMVPNWPARAETRRKIVGNSDSTHQMSLRTFIDNVINLAVESCLVCDVPTILTPRKVDGMSVDRLKELASESAEVEAERQMLREETDALREGLRRCQQHRPRASTVLPGGFFGGPSAAPSVPISRNAPPLPSPTPEKPIARLSAPVKTPNQGPTKLGTLPAAADPNAGGFASLAISSGNANIFAPTPGSSRNLFGVPTPSAQVDSAETTIDGGWSGRSAGFGSTTLANNSPSLFGPPKTGAQAKPLFGGLGSSPPNQTSPPATNPLGAQSRPLPFGFGGAPPPATNPFGSNVARANNNKSGTSGLFGGCNPP</sequence>
<evidence type="ECO:0000313" key="7">
    <source>
        <dbReference type="Proteomes" id="UP001304895"/>
    </source>
</evidence>
<evidence type="ECO:0000259" key="5">
    <source>
        <dbReference type="PROSITE" id="PS51718"/>
    </source>
</evidence>
<dbReference type="GO" id="GO:0016559">
    <property type="term" value="P:peroxisome fission"/>
    <property type="evidence" value="ECO:0007669"/>
    <property type="project" value="TreeGrafter"/>
</dbReference>
<dbReference type="GO" id="GO:0005739">
    <property type="term" value="C:mitochondrion"/>
    <property type="evidence" value="ECO:0007669"/>
    <property type="project" value="TreeGrafter"/>
</dbReference>
<dbReference type="GO" id="GO:0005874">
    <property type="term" value="C:microtubule"/>
    <property type="evidence" value="ECO:0007669"/>
    <property type="project" value="TreeGrafter"/>
</dbReference>
<dbReference type="GO" id="GO:0000266">
    <property type="term" value="P:mitochondrial fission"/>
    <property type="evidence" value="ECO:0007669"/>
    <property type="project" value="TreeGrafter"/>
</dbReference>
<organism evidence="6 7">
    <name type="scientific">Trichocladium antarcticum</name>
    <dbReference type="NCBI Taxonomy" id="1450529"/>
    <lineage>
        <taxon>Eukaryota</taxon>
        <taxon>Fungi</taxon>
        <taxon>Dikarya</taxon>
        <taxon>Ascomycota</taxon>
        <taxon>Pezizomycotina</taxon>
        <taxon>Sordariomycetes</taxon>
        <taxon>Sordariomycetidae</taxon>
        <taxon>Sordariales</taxon>
        <taxon>Chaetomiaceae</taxon>
        <taxon>Trichocladium</taxon>
    </lineage>
</organism>
<dbReference type="GO" id="GO:0005525">
    <property type="term" value="F:GTP binding"/>
    <property type="evidence" value="ECO:0007669"/>
    <property type="project" value="InterPro"/>
</dbReference>
<dbReference type="InterPro" id="IPR045063">
    <property type="entry name" value="Dynamin_N"/>
</dbReference>
<dbReference type="InterPro" id="IPR020850">
    <property type="entry name" value="GED_dom"/>
</dbReference>
<evidence type="ECO:0000259" key="4">
    <source>
        <dbReference type="PROSITE" id="PS51388"/>
    </source>
</evidence>
<evidence type="ECO:0000313" key="6">
    <source>
        <dbReference type="EMBL" id="KAK4129909.1"/>
    </source>
</evidence>
<dbReference type="CDD" id="cd08771">
    <property type="entry name" value="DLP_1"/>
    <property type="match status" value="1"/>
</dbReference>
<dbReference type="FunFam" id="3.40.50.300:FF:001425">
    <property type="entry name" value="Dynamin GTPase, putative"/>
    <property type="match status" value="1"/>
</dbReference>
<feature type="domain" description="GED" evidence="4">
    <location>
        <begin position="654"/>
        <end position="772"/>
    </location>
</feature>
<feature type="region of interest" description="Disordered" evidence="3">
    <location>
        <begin position="901"/>
        <end position="980"/>
    </location>
</feature>
<reference evidence="6" key="2">
    <citation type="submission" date="2023-05" db="EMBL/GenBank/DDBJ databases">
        <authorList>
            <consortium name="Lawrence Berkeley National Laboratory"/>
            <person name="Steindorff A."/>
            <person name="Hensen N."/>
            <person name="Bonometti L."/>
            <person name="Westerberg I."/>
            <person name="Brannstrom I.O."/>
            <person name="Guillou S."/>
            <person name="Cros-Aarteil S."/>
            <person name="Calhoun S."/>
            <person name="Haridas S."/>
            <person name="Kuo A."/>
            <person name="Mondo S."/>
            <person name="Pangilinan J."/>
            <person name="Riley R."/>
            <person name="Labutti K."/>
            <person name="Andreopoulos B."/>
            <person name="Lipzen A."/>
            <person name="Chen C."/>
            <person name="Yanf M."/>
            <person name="Daum C."/>
            <person name="Ng V."/>
            <person name="Clum A."/>
            <person name="Ohm R."/>
            <person name="Martin F."/>
            <person name="Silar P."/>
            <person name="Natvig D."/>
            <person name="Lalanne C."/>
            <person name="Gautier V."/>
            <person name="Ament-Velasquez S.L."/>
            <person name="Kruys A."/>
            <person name="Hutchinson M.I."/>
            <person name="Powell A.J."/>
            <person name="Barry K."/>
            <person name="Miller A.N."/>
            <person name="Grigoriev I.V."/>
            <person name="Debuchy R."/>
            <person name="Gladieux P."/>
            <person name="Thoren M.H."/>
            <person name="Johannesson H."/>
        </authorList>
    </citation>
    <scope>NUCLEOTIDE SEQUENCE</scope>
    <source>
        <strain evidence="6">CBS 123565</strain>
    </source>
</reference>
<evidence type="ECO:0008006" key="8">
    <source>
        <dbReference type="Google" id="ProtNLM"/>
    </source>
</evidence>
<dbReference type="InterPro" id="IPR027417">
    <property type="entry name" value="P-loop_NTPase"/>
</dbReference>
<proteinExistence type="predicted"/>
<dbReference type="SMART" id="SM00053">
    <property type="entry name" value="DYNc"/>
    <property type="match status" value="1"/>
</dbReference>
<dbReference type="Proteomes" id="UP001304895">
    <property type="component" value="Unassembled WGS sequence"/>
</dbReference>
<dbReference type="PROSITE" id="PS51718">
    <property type="entry name" value="G_DYNAMIN_2"/>
    <property type="match status" value="1"/>
</dbReference>
<keyword evidence="2" id="KW-0342">GTP-binding</keyword>
<evidence type="ECO:0000256" key="1">
    <source>
        <dbReference type="ARBA" id="ARBA00022741"/>
    </source>
</evidence>
<dbReference type="InterPro" id="IPR001401">
    <property type="entry name" value="Dynamin_GTPase"/>
</dbReference>
<dbReference type="SUPFAM" id="SSF52540">
    <property type="entry name" value="P-loop containing nucleoside triphosphate hydrolases"/>
    <property type="match status" value="1"/>
</dbReference>
<dbReference type="Gene3D" id="3.40.50.300">
    <property type="entry name" value="P-loop containing nucleotide triphosphate hydrolases"/>
    <property type="match status" value="1"/>
</dbReference>
<dbReference type="InterPro" id="IPR000375">
    <property type="entry name" value="Dynamin_stalk"/>
</dbReference>
<dbReference type="EMBL" id="MU853449">
    <property type="protein sequence ID" value="KAK4129909.1"/>
    <property type="molecule type" value="Genomic_DNA"/>
</dbReference>
<dbReference type="InterPro" id="IPR030381">
    <property type="entry name" value="G_DYNAMIN_dom"/>
</dbReference>
<dbReference type="AlphaFoldDB" id="A0AAN6ZA47"/>
<dbReference type="InterPro" id="IPR022812">
    <property type="entry name" value="Dynamin"/>
</dbReference>
<dbReference type="GO" id="GO:0006897">
    <property type="term" value="P:endocytosis"/>
    <property type="evidence" value="ECO:0007669"/>
    <property type="project" value="TreeGrafter"/>
</dbReference>
<evidence type="ECO:0000256" key="2">
    <source>
        <dbReference type="ARBA" id="ARBA00023134"/>
    </source>
</evidence>
<accession>A0AAN6ZA47</accession>
<dbReference type="PANTHER" id="PTHR11566:SF149">
    <property type="entry name" value="GTPASE, PUTATIVE (AFU_ORTHOLOGUE AFUA_6G11890)-RELATED"/>
    <property type="match status" value="1"/>
</dbReference>
<name>A0AAN6ZA47_9PEZI</name>
<dbReference type="Pfam" id="PF01031">
    <property type="entry name" value="Dynamin_M"/>
    <property type="match status" value="1"/>
</dbReference>
<evidence type="ECO:0000256" key="3">
    <source>
        <dbReference type="SAM" id="MobiDB-lite"/>
    </source>
</evidence>
<dbReference type="GO" id="GO:0016020">
    <property type="term" value="C:membrane"/>
    <property type="evidence" value="ECO:0007669"/>
    <property type="project" value="TreeGrafter"/>
</dbReference>
<keyword evidence="1" id="KW-0547">Nucleotide-binding</keyword>
<comment type="caution">
    <text evidence="6">The sequence shown here is derived from an EMBL/GenBank/DDBJ whole genome shotgun (WGS) entry which is preliminary data.</text>
</comment>
<dbReference type="GO" id="GO:0008017">
    <property type="term" value="F:microtubule binding"/>
    <property type="evidence" value="ECO:0007669"/>
    <property type="project" value="TreeGrafter"/>
</dbReference>
<dbReference type="PRINTS" id="PR00195">
    <property type="entry name" value="DYNAMIN"/>
</dbReference>
<dbReference type="PANTHER" id="PTHR11566">
    <property type="entry name" value="DYNAMIN"/>
    <property type="match status" value="1"/>
</dbReference>
<keyword evidence="7" id="KW-1185">Reference proteome</keyword>
<gene>
    <name evidence="6" type="ORF">BT67DRAFT_253357</name>
</gene>
<feature type="compositionally biased region" description="Polar residues" evidence="3">
    <location>
        <begin position="961"/>
        <end position="971"/>
    </location>
</feature>
<dbReference type="PROSITE" id="PS51388">
    <property type="entry name" value="GED"/>
    <property type="match status" value="1"/>
</dbReference>
<protein>
    <recommendedName>
        <fullName evidence="8">Dynamin family protein</fullName>
    </recommendedName>
</protein>
<dbReference type="GO" id="GO:0048312">
    <property type="term" value="P:intracellular distribution of mitochondria"/>
    <property type="evidence" value="ECO:0007669"/>
    <property type="project" value="TreeGrafter"/>
</dbReference>
<dbReference type="Pfam" id="PF00350">
    <property type="entry name" value="Dynamin_N"/>
    <property type="match status" value="1"/>
</dbReference>
<feature type="domain" description="Dynamin-type G" evidence="5">
    <location>
        <begin position="57"/>
        <end position="348"/>
    </location>
</feature>
<reference evidence="6" key="1">
    <citation type="journal article" date="2023" name="Mol. Phylogenet. Evol.">
        <title>Genome-scale phylogeny and comparative genomics of the fungal order Sordariales.</title>
        <authorList>
            <person name="Hensen N."/>
            <person name="Bonometti L."/>
            <person name="Westerberg I."/>
            <person name="Brannstrom I.O."/>
            <person name="Guillou S."/>
            <person name="Cros-Aarteil S."/>
            <person name="Calhoun S."/>
            <person name="Haridas S."/>
            <person name="Kuo A."/>
            <person name="Mondo S."/>
            <person name="Pangilinan J."/>
            <person name="Riley R."/>
            <person name="LaButti K."/>
            <person name="Andreopoulos B."/>
            <person name="Lipzen A."/>
            <person name="Chen C."/>
            <person name="Yan M."/>
            <person name="Daum C."/>
            <person name="Ng V."/>
            <person name="Clum A."/>
            <person name="Steindorff A."/>
            <person name="Ohm R.A."/>
            <person name="Martin F."/>
            <person name="Silar P."/>
            <person name="Natvig D.O."/>
            <person name="Lalanne C."/>
            <person name="Gautier V."/>
            <person name="Ament-Velasquez S.L."/>
            <person name="Kruys A."/>
            <person name="Hutchinson M.I."/>
            <person name="Powell A.J."/>
            <person name="Barry K."/>
            <person name="Miller A.N."/>
            <person name="Grigoriev I.V."/>
            <person name="Debuchy R."/>
            <person name="Gladieux P."/>
            <person name="Hiltunen Thoren M."/>
            <person name="Johannesson H."/>
        </authorList>
    </citation>
    <scope>NUCLEOTIDE SEQUENCE</scope>
    <source>
        <strain evidence="6">CBS 123565</strain>
    </source>
</reference>
<dbReference type="GO" id="GO:0003924">
    <property type="term" value="F:GTPase activity"/>
    <property type="evidence" value="ECO:0007669"/>
    <property type="project" value="InterPro"/>
</dbReference>